<dbReference type="NCBIfam" id="NF047558">
    <property type="entry name" value="TPR_END_plus"/>
    <property type="match status" value="1"/>
</dbReference>
<evidence type="ECO:0008006" key="3">
    <source>
        <dbReference type="Google" id="ProtNLM"/>
    </source>
</evidence>
<dbReference type="EMBL" id="FQUC01000003">
    <property type="protein sequence ID" value="SHF01244.1"/>
    <property type="molecule type" value="Genomic_DNA"/>
</dbReference>
<dbReference type="InterPro" id="IPR011990">
    <property type="entry name" value="TPR-like_helical_dom_sf"/>
</dbReference>
<dbReference type="Proteomes" id="UP000184480">
    <property type="component" value="Unassembled WGS sequence"/>
</dbReference>
<keyword evidence="2" id="KW-1185">Reference proteome</keyword>
<evidence type="ECO:0000313" key="1">
    <source>
        <dbReference type="EMBL" id="SHF01244.1"/>
    </source>
</evidence>
<dbReference type="AlphaFoldDB" id="A0A1M4Y611"/>
<accession>A0A1M4Y611</accession>
<dbReference type="Gene3D" id="3.40.50.1220">
    <property type="entry name" value="TPP-binding domain"/>
    <property type="match status" value="1"/>
</dbReference>
<protein>
    <recommendedName>
        <fullName evidence="3">SIR2-like domain-containing protein</fullName>
    </recommendedName>
</protein>
<dbReference type="OrthoDB" id="5166556at2"/>
<evidence type="ECO:0000313" key="2">
    <source>
        <dbReference type="Proteomes" id="UP000184480"/>
    </source>
</evidence>
<dbReference type="SUPFAM" id="SSF48452">
    <property type="entry name" value="TPR-like"/>
    <property type="match status" value="1"/>
</dbReference>
<proteinExistence type="predicted"/>
<reference evidence="2" key="1">
    <citation type="submission" date="2016-11" db="EMBL/GenBank/DDBJ databases">
        <authorList>
            <person name="Varghese N."/>
            <person name="Submissions S."/>
        </authorList>
    </citation>
    <scope>NUCLEOTIDE SEQUENCE [LARGE SCALE GENOMIC DNA]</scope>
    <source>
        <strain evidence="2">DSM 27370</strain>
    </source>
</reference>
<organism evidence="1 2">
    <name type="scientific">Dysgonomonas macrotermitis</name>
    <dbReference type="NCBI Taxonomy" id="1346286"/>
    <lineage>
        <taxon>Bacteria</taxon>
        <taxon>Pseudomonadati</taxon>
        <taxon>Bacteroidota</taxon>
        <taxon>Bacteroidia</taxon>
        <taxon>Bacteroidales</taxon>
        <taxon>Dysgonomonadaceae</taxon>
        <taxon>Dysgonomonas</taxon>
    </lineage>
</organism>
<name>A0A1M4Y611_9BACT</name>
<gene>
    <name evidence="1" type="ORF">SAMN05444362_10385</name>
</gene>
<dbReference type="InterPro" id="IPR029035">
    <property type="entry name" value="DHS-like_NAD/FAD-binding_dom"/>
</dbReference>
<sequence length="463" mass="53511">MTEAQVDYIAHLLKEAKDKNYNKPIVFLGAGMSVAGGIPLAGDIAKEILATYKNNPKVRNLKEEDRTYSKLMACLTTSERNHLLNGYIKEAKVNVAYIYLADLIKQGYVDYILTVNFDNLILRAMAMYNLFPPIYDLSILKDMTTDRIERQSVTYLHGTHRGLWMLNTEEEMDRTISICPSFFNRIAERRTWIVLGYSGEDRILDAIADLGSFSNNLYWVTYKDNEPNHRVKGKLLDRPYANSSLVRGYDADSFMMRLHAELGLSTPDILQSPFTSLLNTINSIVDVNDDDIYKNVKERLEINKRQIKDAIKRYEEGNTPKDYTGKRKEIDLLKKEIISYTTESNFNENTLRIEQIRQEVKKINNKDLDRALSDLYDSWALSLYSVNRYESAINTALKSPYPNNYLLACCYAELNETKVAIEYLRKSFEEDSSNEILSAINQYVPWPEIQKDPEFIALLNQYK</sequence>
<dbReference type="SUPFAM" id="SSF52467">
    <property type="entry name" value="DHS-like NAD/FAD-binding domain"/>
    <property type="match status" value="1"/>
</dbReference>
<dbReference type="STRING" id="1346286.SAMN05444362_10385"/>
<dbReference type="RefSeq" id="WP_062177292.1">
    <property type="nucleotide sequence ID" value="NZ_BBXL01000003.1"/>
</dbReference>